<protein>
    <submittedName>
        <fullName evidence="2">DinB family protein</fullName>
    </submittedName>
</protein>
<proteinExistence type="predicted"/>
<name>A0AAU7MGM3_9ACTN</name>
<organism evidence="2">
    <name type="scientific">Micromonospora sp. CCTCC AA 2012012</name>
    <dbReference type="NCBI Taxonomy" id="3111921"/>
    <lineage>
        <taxon>Bacteria</taxon>
        <taxon>Bacillati</taxon>
        <taxon>Actinomycetota</taxon>
        <taxon>Actinomycetes</taxon>
        <taxon>Micromonosporales</taxon>
        <taxon>Micromonosporaceae</taxon>
        <taxon>Micromonospora</taxon>
    </lineage>
</organism>
<dbReference type="EMBL" id="CP159342">
    <property type="protein sequence ID" value="XCH77242.1"/>
    <property type="molecule type" value="Genomic_DNA"/>
</dbReference>
<dbReference type="NCBIfam" id="NF047843">
    <property type="entry name" value="MST_Rv0443"/>
    <property type="match status" value="1"/>
</dbReference>
<sequence>MDAKELLTEAYDRVPGLVAAAVDGLDPEQLRQAPGPGANPVGWLVWHLTRIQDHHVADLLGEEQVWISGDWAGRFGLAPDPDDTGFGHTPEQIAAVRPRNAQVLVDYHRAVAERTGAYLRGLGPADLDRVVDENWDPPVTLGVRLVSVLEDDLQHAGQAAYVRGLVVRD</sequence>
<dbReference type="Pfam" id="PF12867">
    <property type="entry name" value="DinB_2"/>
    <property type="match status" value="1"/>
</dbReference>
<reference evidence="2" key="1">
    <citation type="submission" date="2024-01" db="EMBL/GenBank/DDBJ databases">
        <title>The genome sequence of Micromonospora mangrovi CCTCC AA 2012012.</title>
        <authorList>
            <person name="Gao J."/>
        </authorList>
    </citation>
    <scope>NUCLEOTIDE SEQUENCE</scope>
    <source>
        <strain evidence="2">CCTCC AA 2012012</strain>
    </source>
</reference>
<accession>A0AAU7MGM3</accession>
<dbReference type="Gene3D" id="1.20.120.450">
    <property type="entry name" value="dinb family like domain"/>
    <property type="match status" value="1"/>
</dbReference>
<gene>
    <name evidence="3" type="ORF">ABUL08_14475</name>
    <name evidence="2" type="ORF">VK199_14415</name>
</gene>
<evidence type="ECO:0000259" key="1">
    <source>
        <dbReference type="Pfam" id="PF12867"/>
    </source>
</evidence>
<dbReference type="SUPFAM" id="SSF109854">
    <property type="entry name" value="DinB/YfiT-like putative metalloenzymes"/>
    <property type="match status" value="1"/>
</dbReference>
<evidence type="ECO:0000313" key="3">
    <source>
        <dbReference type="EMBL" id="XCH77242.1"/>
    </source>
</evidence>
<dbReference type="InterPro" id="IPR034660">
    <property type="entry name" value="DinB/YfiT-like"/>
</dbReference>
<dbReference type="EMBL" id="CP157762">
    <property type="protein sequence ID" value="XBP96537.1"/>
    <property type="molecule type" value="Genomic_DNA"/>
</dbReference>
<evidence type="ECO:0000313" key="2">
    <source>
        <dbReference type="EMBL" id="XBP96537.1"/>
    </source>
</evidence>
<dbReference type="AlphaFoldDB" id="A0AAU7MGM3"/>
<dbReference type="InterPro" id="IPR024775">
    <property type="entry name" value="DinB-like"/>
</dbReference>
<feature type="domain" description="DinB-like" evidence="1">
    <location>
        <begin position="11"/>
        <end position="159"/>
    </location>
</feature>
<reference evidence="3" key="2">
    <citation type="submission" date="2024-06" db="EMBL/GenBank/DDBJ databases">
        <title>Micromonospora mangrovi CCTCC AA 2012012 genome sequences.</title>
        <authorList>
            <person name="Gao J."/>
        </authorList>
    </citation>
    <scope>NUCLEOTIDE SEQUENCE</scope>
    <source>
        <strain evidence="3">CCTCC AA 2012012</strain>
    </source>
</reference>
<dbReference type="RefSeq" id="WP_350938371.1">
    <property type="nucleotide sequence ID" value="NZ_CP157762.1"/>
</dbReference>